<dbReference type="EMBL" id="LT158599">
    <property type="protein sequence ID" value="CVK33846.1"/>
    <property type="molecule type" value="Genomic_DNA"/>
</dbReference>
<dbReference type="UniPathway" id="UPA00138"/>
<evidence type="ECO:0000256" key="7">
    <source>
        <dbReference type="HAMAP-Rule" id="MF_00147"/>
    </source>
</evidence>
<dbReference type="GO" id="GO:0006096">
    <property type="term" value="P:glycolytic process"/>
    <property type="evidence" value="ECO:0007669"/>
    <property type="project" value="UniProtKB-UniRule"/>
</dbReference>
<feature type="active site" description="Proton acceptor" evidence="7">
    <location>
        <position position="174"/>
    </location>
</feature>
<dbReference type="KEGG" id="mema:MMAB1_2633"/>
<feature type="binding site" evidence="7">
    <location>
        <position position="214"/>
    </location>
    <ligand>
        <name>substrate</name>
    </ligand>
</feature>
<evidence type="ECO:0000256" key="3">
    <source>
        <dbReference type="ARBA" id="ARBA00022490"/>
    </source>
</evidence>
<comment type="function">
    <text evidence="7">Involved in the gluconeogenesis. Catalyzes stereospecifically the conversion of dihydroxyacetone phosphate (DHAP) to D-glyceraldehyde-3-phosphate (G3P).</text>
</comment>
<evidence type="ECO:0000256" key="2">
    <source>
        <dbReference type="ARBA" id="ARBA00022432"/>
    </source>
</evidence>
<dbReference type="UniPathway" id="UPA00109">
    <property type="reaction ID" value="UER00189"/>
</dbReference>
<dbReference type="Pfam" id="PF00121">
    <property type="entry name" value="TIM"/>
    <property type="match status" value="1"/>
</dbReference>
<dbReference type="InterPro" id="IPR000652">
    <property type="entry name" value="Triosephosphate_isomerase"/>
</dbReference>
<comment type="similarity">
    <text evidence="7 8">Belongs to the triosephosphate isomerase family.</text>
</comment>
<dbReference type="HAMAP" id="MF_00147_A">
    <property type="entry name" value="TIM_A"/>
    <property type="match status" value="1"/>
</dbReference>
<keyword evidence="4 7" id="KW-0324">Glycolysis</keyword>
<reference evidence="9 10" key="1">
    <citation type="submission" date="2016-01" db="EMBL/GenBank/DDBJ databases">
        <authorList>
            <person name="Manzoor S."/>
        </authorList>
    </citation>
    <scope>NUCLEOTIDE SEQUENCE [LARGE SCALE GENOMIC DNA]</scope>
    <source>
        <strain evidence="9">Methanoculleus sp MAB1</strain>
    </source>
</reference>
<sequence>MILWEAQPHRHCVQRPASELIQGGATYQADVMDMVSPLILVNLKTYHEGMGQNAHRIAAAAETVGRESGVVIGIAPVFTEIRPMSQHYAIPVYAQHIDAITPGAHTGHILPEEVRAAGAHGTLINHSERRLTLADIDACVQASRRLRLESVVCTNNDSTSAAAAALRPDYVAIEPPELIGSGVSVSKADPGIIERSVNAVRAVNPDVRVLTGAGIQSGECVKIAVDLGTSGVLLASSVVKADDPAAVLRDLVSLI</sequence>
<comment type="pathway">
    <text evidence="7 8">Carbohydrate degradation; glycolysis; D-glyceraldehyde 3-phosphate from glycerone phosphate: step 1/1.</text>
</comment>
<accession>A0A0X3BNX6</accession>
<gene>
    <name evidence="7 9" type="primary">tpiA</name>
    <name evidence="9" type="ORF">MMAB1_2633</name>
</gene>
<feature type="active site" description="Electrophile" evidence="7">
    <location>
        <position position="126"/>
    </location>
</feature>
<dbReference type="NCBIfam" id="NF003302">
    <property type="entry name" value="PRK04302.1"/>
    <property type="match status" value="1"/>
</dbReference>
<dbReference type="GO" id="GO:0004807">
    <property type="term" value="F:triose-phosphate isomerase activity"/>
    <property type="evidence" value="ECO:0007669"/>
    <property type="project" value="UniProtKB-UniRule"/>
</dbReference>
<evidence type="ECO:0000256" key="1">
    <source>
        <dbReference type="ARBA" id="ARBA00019397"/>
    </source>
</evidence>
<dbReference type="PANTHER" id="PTHR21139:SF42">
    <property type="entry name" value="TRIOSEPHOSPHATE ISOMERASE"/>
    <property type="match status" value="1"/>
</dbReference>
<comment type="subunit">
    <text evidence="6 7">Homotetramer; dimer of dimers.</text>
</comment>
<feature type="binding site" evidence="7">
    <location>
        <begin position="235"/>
        <end position="236"/>
    </location>
    <ligand>
        <name>substrate</name>
    </ligand>
</feature>
<dbReference type="Gene3D" id="3.20.20.70">
    <property type="entry name" value="Aldolase class I"/>
    <property type="match status" value="1"/>
</dbReference>
<comment type="pathway">
    <text evidence="7 8">Carbohydrate biosynthesis; gluconeogenesis.</text>
</comment>
<comment type="catalytic activity">
    <reaction evidence="7 8">
        <text>D-glyceraldehyde 3-phosphate = dihydroxyacetone phosphate</text>
        <dbReference type="Rhea" id="RHEA:18585"/>
        <dbReference type="ChEBI" id="CHEBI:57642"/>
        <dbReference type="ChEBI" id="CHEBI:59776"/>
        <dbReference type="EC" id="5.3.1.1"/>
    </reaction>
</comment>
<dbReference type="CDD" id="cd00311">
    <property type="entry name" value="TIM"/>
    <property type="match status" value="1"/>
</dbReference>
<proteinExistence type="inferred from homology"/>
<name>A0A0X3BNX6_9EURY</name>
<dbReference type="Proteomes" id="UP000069850">
    <property type="component" value="Chromosome 1"/>
</dbReference>
<organism evidence="9 10">
    <name type="scientific">Methanoculleus bourgensis</name>
    <dbReference type="NCBI Taxonomy" id="83986"/>
    <lineage>
        <taxon>Archaea</taxon>
        <taxon>Methanobacteriati</taxon>
        <taxon>Methanobacteriota</taxon>
        <taxon>Stenosarchaea group</taxon>
        <taxon>Methanomicrobia</taxon>
        <taxon>Methanomicrobiales</taxon>
        <taxon>Methanomicrobiaceae</taxon>
        <taxon>Methanoculleus</taxon>
    </lineage>
</organism>
<feature type="binding site" evidence="7">
    <location>
        <begin position="42"/>
        <end position="44"/>
    </location>
    <ligand>
        <name>substrate</name>
    </ligand>
</feature>
<keyword evidence="3 7" id="KW-0963">Cytoplasm</keyword>
<evidence type="ECO:0000256" key="4">
    <source>
        <dbReference type="ARBA" id="ARBA00023152"/>
    </source>
</evidence>
<dbReference type="SUPFAM" id="SSF51351">
    <property type="entry name" value="Triosephosphate isomerase (TIM)"/>
    <property type="match status" value="1"/>
</dbReference>
<dbReference type="AlphaFoldDB" id="A0A0X3BNX6"/>
<keyword evidence="2 7" id="KW-0312">Gluconeogenesis</keyword>
<dbReference type="GO" id="GO:0006094">
    <property type="term" value="P:gluconeogenesis"/>
    <property type="evidence" value="ECO:0007669"/>
    <property type="project" value="UniProtKB-UniRule"/>
</dbReference>
<dbReference type="FunFam" id="3.20.20.70:FF:000223">
    <property type="entry name" value="Triosephosphate isomerase"/>
    <property type="match status" value="1"/>
</dbReference>
<dbReference type="PANTHER" id="PTHR21139">
    <property type="entry name" value="TRIOSEPHOSPHATE ISOMERASE"/>
    <property type="match status" value="1"/>
</dbReference>
<dbReference type="InterPro" id="IPR013785">
    <property type="entry name" value="Aldolase_TIM"/>
</dbReference>
<dbReference type="InterPro" id="IPR035990">
    <property type="entry name" value="TIM_sf"/>
</dbReference>
<comment type="subcellular location">
    <subcellularLocation>
        <location evidence="7 8">Cytoplasm</location>
    </subcellularLocation>
</comment>
<dbReference type="EC" id="5.3.1.1" evidence="7 8"/>
<dbReference type="GO" id="GO:0005829">
    <property type="term" value="C:cytosol"/>
    <property type="evidence" value="ECO:0007669"/>
    <property type="project" value="TreeGrafter"/>
</dbReference>
<dbReference type="GO" id="GO:0046166">
    <property type="term" value="P:glyceraldehyde-3-phosphate biosynthetic process"/>
    <property type="evidence" value="ECO:0007669"/>
    <property type="project" value="TreeGrafter"/>
</dbReference>
<dbReference type="InterPro" id="IPR022891">
    <property type="entry name" value="Triosephosphate_isomerase_arc"/>
</dbReference>
<dbReference type="PROSITE" id="PS51440">
    <property type="entry name" value="TIM_2"/>
    <property type="match status" value="1"/>
</dbReference>
<keyword evidence="5 7" id="KW-0413">Isomerase</keyword>
<evidence type="ECO:0000256" key="5">
    <source>
        <dbReference type="ARBA" id="ARBA00023235"/>
    </source>
</evidence>
<dbReference type="NCBIfam" id="TIGR00419">
    <property type="entry name" value="tim"/>
    <property type="match status" value="1"/>
</dbReference>
<protein>
    <recommendedName>
        <fullName evidence="1 7">Triosephosphate isomerase</fullName>
        <shortName evidence="7">TIM</shortName>
        <shortName evidence="7">TPI</shortName>
        <ecNumber evidence="7 8">5.3.1.1</ecNumber>
    </recommendedName>
    <alternativeName>
        <fullName evidence="7">Triose-phosphate isomerase</fullName>
    </alternativeName>
</protein>
<evidence type="ECO:0000256" key="8">
    <source>
        <dbReference type="RuleBase" id="RU363013"/>
    </source>
</evidence>
<dbReference type="GO" id="GO:0019563">
    <property type="term" value="P:glycerol catabolic process"/>
    <property type="evidence" value="ECO:0007669"/>
    <property type="project" value="TreeGrafter"/>
</dbReference>
<evidence type="ECO:0000313" key="9">
    <source>
        <dbReference type="EMBL" id="CVK33846.1"/>
    </source>
</evidence>
<evidence type="ECO:0000256" key="6">
    <source>
        <dbReference type="ARBA" id="ARBA00044762"/>
    </source>
</evidence>
<feature type="binding site" evidence="7">
    <location>
        <position position="179"/>
    </location>
    <ligand>
        <name>substrate</name>
    </ligand>
</feature>
<evidence type="ECO:0000313" key="10">
    <source>
        <dbReference type="Proteomes" id="UP000069850"/>
    </source>
</evidence>